<evidence type="ECO:0000256" key="1">
    <source>
        <dbReference type="SAM" id="MobiDB-lite"/>
    </source>
</evidence>
<accession>B9XC87</accession>
<dbReference type="STRING" id="320771.Cflav_PD5190"/>
<evidence type="ECO:0000256" key="2">
    <source>
        <dbReference type="SAM" id="SignalP"/>
    </source>
</evidence>
<feature type="chain" id="PRO_5002893131" description="Beta-lactamase-inhibitor-like PepSY-like domain-containing protein" evidence="2">
    <location>
        <begin position="22"/>
        <end position="215"/>
    </location>
</feature>
<dbReference type="SUPFAM" id="SSF160574">
    <property type="entry name" value="BT0923-like"/>
    <property type="match status" value="1"/>
</dbReference>
<feature type="compositionally biased region" description="Gly residues" evidence="1">
    <location>
        <begin position="136"/>
        <end position="148"/>
    </location>
</feature>
<proteinExistence type="predicted"/>
<evidence type="ECO:0000313" key="3">
    <source>
        <dbReference type="EMBL" id="EEF62555.1"/>
    </source>
</evidence>
<sequence length="215" mass="22584" precursor="true">MRFVYCCLLAFLLFAAGCITSEEEKYVAETHPLYTTNSPGTKFALLPSAVQRTITSQAGSADIRDINKVAGSNREVYEIKFANPGVSPNLYIAEDGTLVSEGSVRSITSIRSNPTATTTTATATTARPPPTIVAGGAPGSLGGSETGGNASGLSVVAGLPEPVKRTLIQTSPNSVVVDVQPSTHTLYKFDFKDPGLNPRTVISDDGTLYRELSTP</sequence>
<keyword evidence="2" id="KW-0732">Signal</keyword>
<dbReference type="EMBL" id="ABOX02000004">
    <property type="protein sequence ID" value="EEF62555.1"/>
    <property type="molecule type" value="Genomic_DNA"/>
</dbReference>
<feature type="compositionally biased region" description="Low complexity" evidence="1">
    <location>
        <begin position="114"/>
        <end position="126"/>
    </location>
</feature>
<dbReference type="AlphaFoldDB" id="B9XC87"/>
<gene>
    <name evidence="3" type="ORF">Cflav_PD5190</name>
</gene>
<feature type="signal peptide" evidence="2">
    <location>
        <begin position="1"/>
        <end position="21"/>
    </location>
</feature>
<evidence type="ECO:0008006" key="5">
    <source>
        <dbReference type="Google" id="ProtNLM"/>
    </source>
</evidence>
<reference evidence="3 4" key="1">
    <citation type="journal article" date="2011" name="J. Bacteriol.">
        <title>Genome sequence of 'Pedosphaera parvula' Ellin514, an aerobic Verrucomicrobial isolate from pasture soil.</title>
        <authorList>
            <person name="Kant R."/>
            <person name="van Passel M.W."/>
            <person name="Sangwan P."/>
            <person name="Palva A."/>
            <person name="Lucas S."/>
            <person name="Copeland A."/>
            <person name="Lapidus A."/>
            <person name="Glavina Del Rio T."/>
            <person name="Dalin E."/>
            <person name="Tice H."/>
            <person name="Bruce D."/>
            <person name="Goodwin L."/>
            <person name="Pitluck S."/>
            <person name="Chertkov O."/>
            <person name="Larimer F.W."/>
            <person name="Land M.L."/>
            <person name="Hauser L."/>
            <person name="Brettin T.S."/>
            <person name="Detter J.C."/>
            <person name="Han S."/>
            <person name="de Vos W.M."/>
            <person name="Janssen P.H."/>
            <person name="Smidt H."/>
        </authorList>
    </citation>
    <scope>NUCLEOTIDE SEQUENCE [LARGE SCALE GENOMIC DNA]</scope>
    <source>
        <strain evidence="3 4">Ellin514</strain>
    </source>
</reference>
<comment type="caution">
    <text evidence="3">The sequence shown here is derived from an EMBL/GenBank/DDBJ whole genome shotgun (WGS) entry which is preliminary data.</text>
</comment>
<dbReference type="RefSeq" id="WP_007413435.1">
    <property type="nucleotide sequence ID" value="NZ_ABOX02000004.1"/>
</dbReference>
<keyword evidence="4" id="KW-1185">Reference proteome</keyword>
<organism evidence="3 4">
    <name type="scientific">Pedosphaera parvula (strain Ellin514)</name>
    <dbReference type="NCBI Taxonomy" id="320771"/>
    <lineage>
        <taxon>Bacteria</taxon>
        <taxon>Pseudomonadati</taxon>
        <taxon>Verrucomicrobiota</taxon>
        <taxon>Pedosphaerae</taxon>
        <taxon>Pedosphaerales</taxon>
        <taxon>Pedosphaeraceae</taxon>
        <taxon>Pedosphaera</taxon>
    </lineage>
</organism>
<dbReference type="PROSITE" id="PS51257">
    <property type="entry name" value="PROKAR_LIPOPROTEIN"/>
    <property type="match status" value="1"/>
</dbReference>
<name>B9XC87_PEDPL</name>
<dbReference type="Proteomes" id="UP000003688">
    <property type="component" value="Unassembled WGS sequence"/>
</dbReference>
<evidence type="ECO:0000313" key="4">
    <source>
        <dbReference type="Proteomes" id="UP000003688"/>
    </source>
</evidence>
<feature type="region of interest" description="Disordered" evidence="1">
    <location>
        <begin position="113"/>
        <end position="148"/>
    </location>
</feature>
<protein>
    <recommendedName>
        <fullName evidence="5">Beta-lactamase-inhibitor-like PepSY-like domain-containing protein</fullName>
    </recommendedName>
</protein>